<evidence type="ECO:0000313" key="3">
    <source>
        <dbReference type="EMBL" id="TYK26769.1"/>
    </source>
</evidence>
<proteinExistence type="predicted"/>
<dbReference type="Gene3D" id="2.40.70.10">
    <property type="entry name" value="Acid Proteases"/>
    <property type="match status" value="1"/>
</dbReference>
<dbReference type="OrthoDB" id="1934862at2759"/>
<dbReference type="InterPro" id="IPR005162">
    <property type="entry name" value="Retrotrans_gag_dom"/>
</dbReference>
<dbReference type="InterPro" id="IPR032567">
    <property type="entry name" value="RTL1-rel"/>
</dbReference>
<evidence type="ECO:0000313" key="4">
    <source>
        <dbReference type="Proteomes" id="UP000321393"/>
    </source>
</evidence>
<comment type="caution">
    <text evidence="3">The sequence shown here is derived from an EMBL/GenBank/DDBJ whole genome shotgun (WGS) entry which is preliminary data.</text>
</comment>
<dbReference type="Proteomes" id="UP000321393">
    <property type="component" value="Unassembled WGS sequence"/>
</dbReference>
<accession>A0A5D3DTE7</accession>
<dbReference type="SUPFAM" id="SSF56672">
    <property type="entry name" value="DNA/RNA polymerases"/>
    <property type="match status" value="1"/>
</dbReference>
<dbReference type="PANTHER" id="PTHR15503">
    <property type="entry name" value="LDOC1 RELATED"/>
    <property type="match status" value="1"/>
</dbReference>
<evidence type="ECO:0000259" key="1">
    <source>
        <dbReference type="Pfam" id="PF03732"/>
    </source>
</evidence>
<dbReference type="Proteomes" id="UP000321947">
    <property type="component" value="Unassembled WGS sequence"/>
</dbReference>
<dbReference type="EMBL" id="SSTD01003357">
    <property type="protein sequence ID" value="TYK26769.1"/>
    <property type="molecule type" value="Genomic_DNA"/>
</dbReference>
<evidence type="ECO:0000313" key="5">
    <source>
        <dbReference type="Proteomes" id="UP000321947"/>
    </source>
</evidence>
<name>A0A5D3DTE7_CUCMM</name>
<organism evidence="3 5">
    <name type="scientific">Cucumis melo var. makuwa</name>
    <name type="common">Oriental melon</name>
    <dbReference type="NCBI Taxonomy" id="1194695"/>
    <lineage>
        <taxon>Eukaryota</taxon>
        <taxon>Viridiplantae</taxon>
        <taxon>Streptophyta</taxon>
        <taxon>Embryophyta</taxon>
        <taxon>Tracheophyta</taxon>
        <taxon>Spermatophyta</taxon>
        <taxon>Magnoliopsida</taxon>
        <taxon>eudicotyledons</taxon>
        <taxon>Gunneridae</taxon>
        <taxon>Pentapetalae</taxon>
        <taxon>rosids</taxon>
        <taxon>fabids</taxon>
        <taxon>Cucurbitales</taxon>
        <taxon>Cucurbitaceae</taxon>
        <taxon>Benincaseae</taxon>
        <taxon>Cucumis</taxon>
    </lineage>
</organism>
<protein>
    <submittedName>
        <fullName evidence="3">Ty3-gypsy retrotransposon protein</fullName>
    </submittedName>
</protein>
<dbReference type="InterPro" id="IPR021109">
    <property type="entry name" value="Peptidase_aspartic_dom_sf"/>
</dbReference>
<feature type="domain" description="Retrotransposon gag" evidence="1">
    <location>
        <begin position="5"/>
        <end position="91"/>
    </location>
</feature>
<dbReference type="InterPro" id="IPR043502">
    <property type="entry name" value="DNA/RNA_pol_sf"/>
</dbReference>
<dbReference type="AlphaFoldDB" id="A0A5D3DTE7"/>
<dbReference type="CDD" id="cd00303">
    <property type="entry name" value="retropepsin_like"/>
    <property type="match status" value="1"/>
</dbReference>
<evidence type="ECO:0000313" key="2">
    <source>
        <dbReference type="EMBL" id="KAA0042198.1"/>
    </source>
</evidence>
<dbReference type="Pfam" id="PF03732">
    <property type="entry name" value="Retrotrans_gag"/>
    <property type="match status" value="1"/>
</dbReference>
<sequence length="500" mass="57043">MLVSTISFDGPALNWFRSQEERDKFTSWTNLKERMLVRFRSSKDGTICAQFLRIKQESTAEEYRNLFDKLVAPLSDLQERVVEDTFMNGLLPLIRAEVAFCRSKGLAEMMEVAQLVENREIFRREANLNGFSGGKNTVQAPGGNKAVTNYATGEVKGNTTFPIRTITLRSSGPNENRREGTYKRLPDAEFQAQKEKGLCFRCNEKYSTDHKCKMKEHCELRMSVVADDKEEFEIVEGEEVERRELNKVEVKEDTTTFVELSINSVVGLNDPGTMKVRGKLQNEDVIILINCGATHNFVSEKLVKKLLIPIKETAHYGVILGSRAAVQGMGIREKLEIRMKNWIVEEDLLPLELGGKSVKIQGDPSLTKARVSLKNMIKAWGQRDEGFLIECRAVEVKTSSDNDCYMANMEIEADSSFSIVLKQFEDVFEWSGKLPPRREIEHQIHLKQGTDPINMRSYRYGFNRRKKWKNWAANNATIPDKFPILIVEELFDELGGAALF</sequence>
<dbReference type="PANTHER" id="PTHR15503:SF22">
    <property type="entry name" value="TRANSPOSON TY3-I GAG POLYPROTEIN"/>
    <property type="match status" value="1"/>
</dbReference>
<dbReference type="EMBL" id="SSTE01016227">
    <property type="protein sequence ID" value="KAA0042198.1"/>
    <property type="molecule type" value="Genomic_DNA"/>
</dbReference>
<gene>
    <name evidence="3" type="ORF">E5676_scaffold124G00640</name>
    <name evidence="2" type="ORF">E6C27_scaffold67G007040</name>
</gene>
<reference evidence="4 5" key="1">
    <citation type="submission" date="2019-08" db="EMBL/GenBank/DDBJ databases">
        <title>Draft genome sequences of two oriental melons (Cucumis melo L. var makuwa).</title>
        <authorList>
            <person name="Kwon S.-Y."/>
        </authorList>
    </citation>
    <scope>NUCLEOTIDE SEQUENCE [LARGE SCALE GENOMIC DNA]</scope>
    <source>
        <strain evidence="5">cv. Chang Bougi</strain>
        <strain evidence="4">cv. SW 3</strain>
        <tissue evidence="3">Leaf</tissue>
    </source>
</reference>